<keyword evidence="2" id="KW-0539">Nucleus</keyword>
<gene>
    <name evidence="5" type="ORF">UA08_04131</name>
</gene>
<feature type="compositionally biased region" description="Low complexity" evidence="3">
    <location>
        <begin position="891"/>
        <end position="908"/>
    </location>
</feature>
<dbReference type="Pfam" id="PF05397">
    <property type="entry name" value="Med15_fungi"/>
    <property type="match status" value="1"/>
</dbReference>
<feature type="compositionally biased region" description="Low complexity" evidence="3">
    <location>
        <begin position="407"/>
        <end position="424"/>
    </location>
</feature>
<feature type="region of interest" description="Disordered" evidence="3">
    <location>
        <begin position="795"/>
        <end position="943"/>
    </location>
</feature>
<dbReference type="RefSeq" id="XP_020120434.1">
    <property type="nucleotide sequence ID" value="XM_020266420.1"/>
</dbReference>
<feature type="region of interest" description="Disordered" evidence="3">
    <location>
        <begin position="722"/>
        <end position="752"/>
    </location>
</feature>
<feature type="compositionally biased region" description="Low complexity" evidence="3">
    <location>
        <begin position="1063"/>
        <end position="1075"/>
    </location>
</feature>
<dbReference type="STRING" id="1441469.A0A1Q5Q856"/>
<dbReference type="GO" id="GO:0003712">
    <property type="term" value="F:transcription coregulator activity"/>
    <property type="evidence" value="ECO:0007669"/>
    <property type="project" value="InterPro"/>
</dbReference>
<dbReference type="Proteomes" id="UP000214365">
    <property type="component" value="Unassembled WGS sequence"/>
</dbReference>
<feature type="compositionally biased region" description="Polar residues" evidence="3">
    <location>
        <begin position="454"/>
        <end position="472"/>
    </location>
</feature>
<feature type="compositionally biased region" description="Polar residues" evidence="3">
    <location>
        <begin position="722"/>
        <end position="734"/>
    </location>
</feature>
<protein>
    <recommendedName>
        <fullName evidence="4">Mediator complex subunit 15 KIX domain-containing protein</fullName>
    </recommendedName>
</protein>
<feature type="region of interest" description="Disordered" evidence="3">
    <location>
        <begin position="369"/>
        <end position="525"/>
    </location>
</feature>
<evidence type="ECO:0000256" key="2">
    <source>
        <dbReference type="ARBA" id="ARBA00023242"/>
    </source>
</evidence>
<evidence type="ECO:0000259" key="4">
    <source>
        <dbReference type="Pfam" id="PF16987"/>
    </source>
</evidence>
<name>A0A1Q5Q856_TALAT</name>
<evidence type="ECO:0000256" key="3">
    <source>
        <dbReference type="SAM" id="MobiDB-lite"/>
    </source>
</evidence>
<feature type="region of interest" description="Disordered" evidence="3">
    <location>
        <begin position="289"/>
        <end position="313"/>
    </location>
</feature>
<evidence type="ECO:0000313" key="5">
    <source>
        <dbReference type="EMBL" id="OKL60313.1"/>
    </source>
</evidence>
<dbReference type="InterPro" id="IPR036546">
    <property type="entry name" value="MED15_KIX"/>
</dbReference>
<comment type="caution">
    <text evidence="5">The sequence shown here is derived from an EMBL/GenBank/DDBJ whole genome shotgun (WGS) entry which is preliminary data.</text>
</comment>
<comment type="subcellular location">
    <subcellularLocation>
        <location evidence="1">Nucleus</location>
    </subcellularLocation>
</comment>
<dbReference type="GO" id="GO:0016592">
    <property type="term" value="C:mediator complex"/>
    <property type="evidence" value="ECO:0007669"/>
    <property type="project" value="InterPro"/>
</dbReference>
<dbReference type="GeneID" id="31003886"/>
<feature type="compositionally biased region" description="Low complexity" evidence="3">
    <location>
        <begin position="828"/>
        <end position="839"/>
    </location>
</feature>
<feature type="region of interest" description="Disordered" evidence="3">
    <location>
        <begin position="1060"/>
        <end position="1170"/>
    </location>
</feature>
<feature type="compositionally biased region" description="Polar residues" evidence="3">
    <location>
        <begin position="504"/>
        <end position="515"/>
    </location>
</feature>
<evidence type="ECO:0000313" key="6">
    <source>
        <dbReference type="Proteomes" id="UP000214365"/>
    </source>
</evidence>
<dbReference type="InterPro" id="IPR008626">
    <property type="entry name" value="Mediator_Med15_fun"/>
</dbReference>
<accession>A0A1Q5Q856</accession>
<keyword evidence="6" id="KW-1185">Reference proteome</keyword>
<feature type="compositionally biased region" description="Low complexity" evidence="3">
    <location>
        <begin position="796"/>
        <end position="815"/>
    </location>
</feature>
<dbReference type="Pfam" id="PF16987">
    <property type="entry name" value="KIX_2"/>
    <property type="match status" value="1"/>
</dbReference>
<feature type="compositionally biased region" description="Polar residues" evidence="3">
    <location>
        <begin position="393"/>
        <end position="406"/>
    </location>
</feature>
<dbReference type="EMBL" id="LFMY01000005">
    <property type="protein sequence ID" value="OKL60313.1"/>
    <property type="molecule type" value="Genomic_DNA"/>
</dbReference>
<feature type="domain" description="Mediator complex subunit 15 KIX" evidence="4">
    <location>
        <begin position="48"/>
        <end position="121"/>
    </location>
</feature>
<feature type="compositionally biased region" description="Polar residues" evidence="3">
    <location>
        <begin position="1378"/>
        <end position="1395"/>
    </location>
</feature>
<feature type="compositionally biased region" description="Low complexity" evidence="3">
    <location>
        <begin position="433"/>
        <end position="453"/>
    </location>
</feature>
<sequence>MNQVNFSNVGTGAMLTGANPQGAMPNNQTSLVSRQVAQVLQSQGPYTGWRAEVPIQDRAQKVWQMITSLRLIQPRIEIQNALQAALSFEEKAFREANQKADYEKECTNKLHAIKETRLRQQAVYNQGGLIQHGGATGGMPGAVRPNQVPPQFNPQVTRPMQSSPVLGQMPMHMGLSDPSVIQQQQQQLQQRQQQALAQNQMGQQRLVSGMPVTDELSMLSQAEFDQISQMAAALIARIPLDDLEKRRMNVTRGMSAETKQMITQKYGDPFTWMMRVQLLRNMRNRQSRTHMARAQGLDANSSMGGGDPMLNAAQRQMTPNTMGLQRNSALPMNNQQTLDPSSFINVENIQGQQADGLRSQEAGQLVVPASNASMSSQPSFANPSGLFQPGALPQNTQTNLNRPVNPQQLLAQQQQQLQNAQNAQTSQFQAPGQVQNPAQAQARAQAAHNAKMAMSTQAGGQNASQLNQNMPHQSPAMPMLNRPVGPNMSPAQAAAQGRPPSRQPGMNGQQQQTMRPQIPPNLPPAMQERLSQMTPDQMNAFLLAQRRMMSNNPAARMNGQSLPMQTNLSQPSQGGGQFNDPNMRTSMALQQSLDGIAGGPQNNPMFQGQQQLSLQQQQLLRQQQQLMRSQNQNSDLSLDQIRDMDRMPFPPAMINSSIIPTVPKGISNWGQLKGWVVQNPQILGSVDFAKLLDLQRLHYTHTTPQQREAARLNEQAAQANWAGNPQPFMSGQNAPTGRPQPLMPPGPPVTATDILNARQRVGSQSQNWTDEQVKALIIKHRQKIYMQQLQARGINPQQLSQAQSAQQAPVPNPASTKPMVPPLPPATQAPQQTQPSQTANVKPQQTPVGGKNVKATATSKTTSKKRPHSDEVIEIQNPKSQPTIRAPTPQPTTTSSAAPTRPPASLTSQQLAALSPQHRTQLEAHMKRQSRPPLSRAAAEENWNNNLPEQLKNWYNEMAKAVIANAGPLDISAEDKALMGQQLRESTDMLSRMDSLVHWMVMMPNQEKHVKMLLSIRIQLMKQFKDTDWTLNDEFTVAPDYVKKSILMVRNMFSGMISKVQNQQIQKPKAPIPQAGGQSHVPPLNASNLQQLEEEAKRARRASHNVPAAPTTAQPPFPLGNPSPQGVPQAYGPGGFSPDKLNIPPSKRRKQSHASVSASQSGAGSKTTSKADSLKSLFKCAVAECEHNAKGFASQAALDKHVDEEHRAKEDITDPLKYALESFDAALGVPTQDKVVLEVQREKKSISGDATLVKQEGKVEGVTPTAGGATPMSRLVSHTDAKFPSPVTNNLATPRLQAAKVANVAAAKKTKPGAKQETVKTVEQPIVPDGLSGWADSHVSLDVIQDTFDIPLTDDYPGLGGDYFDEFLNADMFTISQNEDTPDSVDSNGLATQTPKDGEMTKEDLTIQIKDIKNDESYPLGWFSHPGPMFPENGNDNPWIDWEVLNKELQAAPLEKGLSFSVS</sequence>
<dbReference type="GO" id="GO:0006357">
    <property type="term" value="P:regulation of transcription by RNA polymerase II"/>
    <property type="evidence" value="ECO:0007669"/>
    <property type="project" value="InterPro"/>
</dbReference>
<reference evidence="5 6" key="1">
    <citation type="submission" date="2015-06" db="EMBL/GenBank/DDBJ databases">
        <title>Talaromyces atroroseus IBT 11181 draft genome.</title>
        <authorList>
            <person name="Rasmussen K.B."/>
            <person name="Rasmussen S."/>
            <person name="Petersen B."/>
            <person name="Sicheritz-Ponten T."/>
            <person name="Mortensen U.H."/>
            <person name="Thrane U."/>
        </authorList>
    </citation>
    <scope>NUCLEOTIDE SEQUENCE [LARGE SCALE GENOMIC DNA]</scope>
    <source>
        <strain evidence="5 6">IBT 11181</strain>
    </source>
</reference>
<organism evidence="5 6">
    <name type="scientific">Talaromyces atroroseus</name>
    <dbReference type="NCBI Taxonomy" id="1441469"/>
    <lineage>
        <taxon>Eukaryota</taxon>
        <taxon>Fungi</taxon>
        <taxon>Dikarya</taxon>
        <taxon>Ascomycota</taxon>
        <taxon>Pezizomycotina</taxon>
        <taxon>Eurotiomycetes</taxon>
        <taxon>Eurotiomycetidae</taxon>
        <taxon>Eurotiales</taxon>
        <taxon>Trichocomaceae</taxon>
        <taxon>Talaromyces</taxon>
        <taxon>Talaromyces sect. Trachyspermi</taxon>
    </lineage>
</organism>
<feature type="region of interest" description="Disordered" evidence="3">
    <location>
        <begin position="1378"/>
        <end position="1397"/>
    </location>
</feature>
<dbReference type="OrthoDB" id="3918840at2759"/>
<feature type="compositionally biased region" description="Polar residues" evidence="3">
    <location>
        <begin position="370"/>
        <end position="382"/>
    </location>
</feature>
<evidence type="ECO:0000256" key="1">
    <source>
        <dbReference type="ARBA" id="ARBA00004123"/>
    </source>
</evidence>
<feature type="compositionally biased region" description="Low complexity" evidence="3">
    <location>
        <begin position="1153"/>
        <end position="1165"/>
    </location>
</feature>
<proteinExistence type="predicted"/>